<keyword evidence="4" id="KW-1185">Reference proteome</keyword>
<feature type="region of interest" description="Disordered" evidence="1">
    <location>
        <begin position="263"/>
        <end position="287"/>
    </location>
</feature>
<protein>
    <recommendedName>
        <fullName evidence="2">Retrotransposon Copia-like N-terminal domain-containing protein</fullName>
    </recommendedName>
</protein>
<dbReference type="AlphaFoldDB" id="A0AA38TC37"/>
<dbReference type="PANTHER" id="PTHR37610:SF98">
    <property type="entry name" value="TRANSCRIPTION FACTOR INTERACTOR AND REGULATOR CCHC(ZN) FAMILY"/>
    <property type="match status" value="1"/>
</dbReference>
<sequence>MVGDDANKPDKDDDTRIDINLPYYIHASDYPRQMHVNDVLMDGNYGDWAQEMKNFLFAKNKMGFVDGTIKIPKDGSSEYMLWMRCDAMIKGWLTTAMEKTIRSSVKYANTAAEIWADLEERFGKESAPRAYELKQTLTTTQQDGSSVSAYYTKVRGIWDEIQSVSPIPRCLCGKCTCDLGKRLNEAKEKERIYEFLMGLDGVFSTIRTQILASKPTPTLGAAYHLVSEDKQQRAISAAKKPMQEAAAFQSFMQNRREVPGVLTGQRNKGASKDVRRNNGEEVEHCNF</sequence>
<dbReference type="InterPro" id="IPR029472">
    <property type="entry name" value="Copia-like_N"/>
</dbReference>
<accession>A0AA38TC37</accession>
<evidence type="ECO:0000313" key="4">
    <source>
        <dbReference type="Proteomes" id="UP001172457"/>
    </source>
</evidence>
<feature type="domain" description="Retrotransposon Copia-like N-terminal" evidence="2">
    <location>
        <begin position="39"/>
        <end position="73"/>
    </location>
</feature>
<name>A0AA38TC37_9ASTR</name>
<evidence type="ECO:0000256" key="1">
    <source>
        <dbReference type="SAM" id="MobiDB-lite"/>
    </source>
</evidence>
<evidence type="ECO:0000259" key="2">
    <source>
        <dbReference type="Pfam" id="PF14244"/>
    </source>
</evidence>
<dbReference type="PANTHER" id="PTHR37610">
    <property type="entry name" value="CCHC-TYPE DOMAIN-CONTAINING PROTEIN"/>
    <property type="match status" value="1"/>
</dbReference>
<reference evidence="3" key="1">
    <citation type="submission" date="2023-03" db="EMBL/GenBank/DDBJ databases">
        <title>Chromosome-scale reference genome and RAD-based genetic map of yellow starthistle (Centaurea solstitialis) reveal putative structural variation and QTLs associated with invader traits.</title>
        <authorList>
            <person name="Reatini B."/>
            <person name="Cang F.A."/>
            <person name="Jiang Q."/>
            <person name="Mckibben M.T.W."/>
            <person name="Barker M.S."/>
            <person name="Rieseberg L.H."/>
            <person name="Dlugosch K.M."/>
        </authorList>
    </citation>
    <scope>NUCLEOTIDE SEQUENCE</scope>
    <source>
        <strain evidence="3">CAN-66</strain>
        <tissue evidence="3">Leaf</tissue>
    </source>
</reference>
<organism evidence="3 4">
    <name type="scientific">Centaurea solstitialis</name>
    <name type="common">yellow star-thistle</name>
    <dbReference type="NCBI Taxonomy" id="347529"/>
    <lineage>
        <taxon>Eukaryota</taxon>
        <taxon>Viridiplantae</taxon>
        <taxon>Streptophyta</taxon>
        <taxon>Embryophyta</taxon>
        <taxon>Tracheophyta</taxon>
        <taxon>Spermatophyta</taxon>
        <taxon>Magnoliopsida</taxon>
        <taxon>eudicotyledons</taxon>
        <taxon>Gunneridae</taxon>
        <taxon>Pentapetalae</taxon>
        <taxon>asterids</taxon>
        <taxon>campanulids</taxon>
        <taxon>Asterales</taxon>
        <taxon>Asteraceae</taxon>
        <taxon>Carduoideae</taxon>
        <taxon>Cardueae</taxon>
        <taxon>Centaureinae</taxon>
        <taxon>Centaurea</taxon>
    </lineage>
</organism>
<gene>
    <name evidence="3" type="ORF">OSB04_012822</name>
</gene>
<dbReference type="EMBL" id="JARYMX010000003">
    <property type="protein sequence ID" value="KAJ9558208.1"/>
    <property type="molecule type" value="Genomic_DNA"/>
</dbReference>
<comment type="caution">
    <text evidence="3">The sequence shown here is derived from an EMBL/GenBank/DDBJ whole genome shotgun (WGS) entry which is preliminary data.</text>
</comment>
<evidence type="ECO:0000313" key="3">
    <source>
        <dbReference type="EMBL" id="KAJ9558208.1"/>
    </source>
</evidence>
<dbReference type="Pfam" id="PF14244">
    <property type="entry name" value="Retrotran_gag_3"/>
    <property type="match status" value="1"/>
</dbReference>
<proteinExistence type="predicted"/>
<dbReference type="Proteomes" id="UP001172457">
    <property type="component" value="Chromosome 3"/>
</dbReference>
<feature type="compositionally biased region" description="Basic and acidic residues" evidence="1">
    <location>
        <begin position="270"/>
        <end position="287"/>
    </location>
</feature>